<dbReference type="AlphaFoldDB" id="A0A401PXL9"/>
<dbReference type="InterPro" id="IPR000215">
    <property type="entry name" value="Serpin_fam"/>
</dbReference>
<dbReference type="PANTHER" id="PTHR11461:SF49">
    <property type="entry name" value="PLASMINOGEN ACTIVATOR INHIBITOR 1"/>
    <property type="match status" value="1"/>
</dbReference>
<accession>A0A401PXL9</accession>
<dbReference type="OrthoDB" id="8179360at2759"/>
<evidence type="ECO:0000256" key="2">
    <source>
        <dbReference type="ARBA" id="ARBA00041825"/>
    </source>
</evidence>
<keyword evidence="8" id="KW-1185">Reference proteome</keyword>
<feature type="non-terminal residue" evidence="7">
    <location>
        <position position="1"/>
    </location>
</feature>
<comment type="caution">
    <text evidence="7">The sequence shown here is derived from an EMBL/GenBank/DDBJ whole genome shotgun (WGS) entry which is preliminary data.</text>
</comment>
<proteinExistence type="inferred from homology"/>
<dbReference type="OMA" id="QHKQTGA"/>
<dbReference type="InterPro" id="IPR036186">
    <property type="entry name" value="Serpin_sf"/>
</dbReference>
<dbReference type="Gene3D" id="3.30.497.10">
    <property type="entry name" value="Antithrombin, subunit I, domain 2"/>
    <property type="match status" value="2"/>
</dbReference>
<dbReference type="FunFam" id="2.10.310.10:FF:000001">
    <property type="entry name" value="Serpin family A member 1"/>
    <property type="match status" value="1"/>
</dbReference>
<dbReference type="Proteomes" id="UP000288216">
    <property type="component" value="Unassembled WGS sequence"/>
</dbReference>
<dbReference type="Gene3D" id="2.30.39.10">
    <property type="entry name" value="Alpha-1-antitrypsin, domain 1"/>
    <property type="match status" value="1"/>
</dbReference>
<dbReference type="GO" id="GO:0004867">
    <property type="term" value="F:serine-type endopeptidase inhibitor activity"/>
    <property type="evidence" value="ECO:0007669"/>
    <property type="project" value="InterPro"/>
</dbReference>
<dbReference type="InterPro" id="IPR042178">
    <property type="entry name" value="Serpin_sf_1"/>
</dbReference>
<feature type="domain" description="Serpin" evidence="6">
    <location>
        <begin position="59"/>
        <end position="344"/>
    </location>
</feature>
<dbReference type="PROSITE" id="PS00284">
    <property type="entry name" value="SERPIN"/>
    <property type="match status" value="1"/>
</dbReference>
<dbReference type="Pfam" id="PF00079">
    <property type="entry name" value="Serpin"/>
    <property type="match status" value="2"/>
</dbReference>
<dbReference type="InterPro" id="IPR023796">
    <property type="entry name" value="Serpin_dom"/>
</dbReference>
<evidence type="ECO:0000313" key="7">
    <source>
        <dbReference type="EMBL" id="GCB77848.1"/>
    </source>
</evidence>
<gene>
    <name evidence="7" type="ORF">scyTo_0020040</name>
</gene>
<evidence type="ECO:0000256" key="3">
    <source>
        <dbReference type="ARBA" id="ARBA00043166"/>
    </source>
</evidence>
<evidence type="ECO:0000256" key="4">
    <source>
        <dbReference type="ARBA" id="ARBA00066062"/>
    </source>
</evidence>
<dbReference type="InterPro" id="IPR042185">
    <property type="entry name" value="Serpin_sf_2"/>
</dbReference>
<comment type="similarity">
    <text evidence="5">Belongs to the serpin family.</text>
</comment>
<evidence type="ECO:0000313" key="8">
    <source>
        <dbReference type="Proteomes" id="UP000288216"/>
    </source>
</evidence>
<dbReference type="EMBL" id="BFAA01015609">
    <property type="protein sequence ID" value="GCB77848.1"/>
    <property type="molecule type" value="Genomic_DNA"/>
</dbReference>
<evidence type="ECO:0000259" key="6">
    <source>
        <dbReference type="SMART" id="SM00093"/>
    </source>
</evidence>
<comment type="subunit">
    <text evidence="4">Forms a heterodimer with TMPRSS7. Interacts with VTN. Binds LRP1B; binding is followed by internalization and degradation. Interacts with PPP1CB. In complex with PLAU/uPA, interacts with PLAUR/uPAR. Interacts with SORL1 and LRP1, either alone or in complex with PLAU; these interactions are abolished in the presence of LRPAP1/RAP. The ternary complex composed of PLAUR-PLAU-PAI1 also interacts with SORL1. Interacts with PLAT/tPA. Also interacts with SORL1, when complexed to PLAT/tPA.</text>
</comment>
<dbReference type="InterPro" id="IPR023795">
    <property type="entry name" value="Serpin_CS"/>
</dbReference>
<dbReference type="GO" id="GO:0005615">
    <property type="term" value="C:extracellular space"/>
    <property type="evidence" value="ECO:0007669"/>
    <property type="project" value="InterPro"/>
</dbReference>
<dbReference type="SMART" id="SM00093">
    <property type="entry name" value="SERPIN"/>
    <property type="match status" value="1"/>
</dbReference>
<dbReference type="GO" id="GO:0061044">
    <property type="term" value="P:negative regulation of vascular wound healing"/>
    <property type="evidence" value="ECO:0007669"/>
    <property type="project" value="TreeGrafter"/>
</dbReference>
<dbReference type="GO" id="GO:0010757">
    <property type="term" value="P:negative regulation of plasminogen activation"/>
    <property type="evidence" value="ECO:0007669"/>
    <property type="project" value="TreeGrafter"/>
</dbReference>
<evidence type="ECO:0000256" key="1">
    <source>
        <dbReference type="ARBA" id="ARBA00040523"/>
    </source>
</evidence>
<sequence length="344" mass="37761">PSTECPAQQRESERVWHRALGTMKISSMSALCLAALLVVTATVSDAAKPLAELSADFGIRLFREIAASAGDRNAVFSPHGAATLMGMVQLGAAGDTLAQLASAMGFRLEGMIRNFLRPGLLDPVLTRMVMLNAVYFKGVWKIPFPVGGTHQREFYKEDGTKMLVPMMSLSAKLNASEFVTPTGLDYDVIELPYHGETLSMYIVAPYLKTVPLSALTNIITASLINEWKNNLETVKRHLVLPKFSLESETDLRKPLSGMGITDMFNEGKADFTKINKTEPLFVSKALQKVKIEVNESGTKASSATAAIFYERMAPLEVVIDRPFLFLVRHNPTGTILFMGQVMEP</sequence>
<dbReference type="PANTHER" id="PTHR11461">
    <property type="entry name" value="SERINE PROTEASE INHIBITOR, SERPIN"/>
    <property type="match status" value="1"/>
</dbReference>
<dbReference type="SUPFAM" id="SSF56574">
    <property type="entry name" value="Serpins"/>
    <property type="match status" value="1"/>
</dbReference>
<name>A0A401PXL9_SCYTO</name>
<dbReference type="STRING" id="75743.A0A401PXL9"/>
<protein>
    <recommendedName>
        <fullName evidence="1">Plasminogen activator inhibitor 1</fullName>
    </recommendedName>
    <alternativeName>
        <fullName evidence="2">Endothelial plasminogen activator inhibitor</fullName>
    </alternativeName>
    <alternativeName>
        <fullName evidence="3">Serpin E1</fullName>
    </alternativeName>
</protein>
<reference evidence="7 8" key="1">
    <citation type="journal article" date="2018" name="Nat. Ecol. Evol.">
        <title>Shark genomes provide insights into elasmobranch evolution and the origin of vertebrates.</title>
        <authorList>
            <person name="Hara Y"/>
            <person name="Yamaguchi K"/>
            <person name="Onimaru K"/>
            <person name="Kadota M"/>
            <person name="Koyanagi M"/>
            <person name="Keeley SD"/>
            <person name="Tatsumi K"/>
            <person name="Tanaka K"/>
            <person name="Motone F"/>
            <person name="Kageyama Y"/>
            <person name="Nozu R"/>
            <person name="Adachi N"/>
            <person name="Nishimura O"/>
            <person name="Nakagawa R"/>
            <person name="Tanegashima C"/>
            <person name="Kiyatake I"/>
            <person name="Matsumoto R"/>
            <person name="Murakumo K"/>
            <person name="Nishida K"/>
            <person name="Terakita A"/>
            <person name="Kuratani S"/>
            <person name="Sato K"/>
            <person name="Hyodo S Kuraku.S."/>
        </authorList>
    </citation>
    <scope>NUCLEOTIDE SEQUENCE [LARGE SCALE GENOMIC DNA]</scope>
</reference>
<organism evidence="7 8">
    <name type="scientific">Scyliorhinus torazame</name>
    <name type="common">Cloudy catshark</name>
    <name type="synonym">Catulus torazame</name>
    <dbReference type="NCBI Taxonomy" id="75743"/>
    <lineage>
        <taxon>Eukaryota</taxon>
        <taxon>Metazoa</taxon>
        <taxon>Chordata</taxon>
        <taxon>Craniata</taxon>
        <taxon>Vertebrata</taxon>
        <taxon>Chondrichthyes</taxon>
        <taxon>Elasmobranchii</taxon>
        <taxon>Galeomorphii</taxon>
        <taxon>Galeoidea</taxon>
        <taxon>Carcharhiniformes</taxon>
        <taxon>Scyliorhinidae</taxon>
        <taxon>Scyliorhinus</taxon>
    </lineage>
</organism>
<evidence type="ECO:0000256" key="5">
    <source>
        <dbReference type="RuleBase" id="RU000411"/>
    </source>
</evidence>